<reference evidence="1" key="2">
    <citation type="submission" date="2023-04" db="EMBL/GenBank/DDBJ databases">
        <authorList>
            <person name="Bu L."/>
            <person name="Lu L."/>
            <person name="Laidemitt M.R."/>
            <person name="Zhang S.M."/>
            <person name="Mutuku M."/>
            <person name="Mkoji G."/>
            <person name="Steinauer M."/>
            <person name="Loker E.S."/>
        </authorList>
    </citation>
    <scope>NUCLEOTIDE SEQUENCE</scope>
    <source>
        <strain evidence="1">KasaAsao</strain>
        <tissue evidence="1">Whole Snail</tissue>
    </source>
</reference>
<accession>A0AAD8C7M5</accession>
<feature type="non-terminal residue" evidence="1">
    <location>
        <position position="73"/>
    </location>
</feature>
<dbReference type="AlphaFoldDB" id="A0AAD8C7M5"/>
<name>A0AAD8C7M5_BIOPF</name>
<evidence type="ECO:0000313" key="2">
    <source>
        <dbReference type="Proteomes" id="UP001233172"/>
    </source>
</evidence>
<evidence type="ECO:0000313" key="1">
    <source>
        <dbReference type="EMBL" id="KAK0067059.1"/>
    </source>
</evidence>
<sequence length="73" mass="8229">MKNPSILRLSTHAHLLEWQGILLHPQLDILNTVTQPHNMVTLPEVVAKSESLTDTMNRTIISNTGTSTQVMYF</sequence>
<keyword evidence="2" id="KW-1185">Reference proteome</keyword>
<reference evidence="1" key="1">
    <citation type="journal article" date="2023" name="PLoS Negl. Trop. Dis.">
        <title>A genome sequence for Biomphalaria pfeifferi, the major vector snail for the human-infecting parasite Schistosoma mansoni.</title>
        <authorList>
            <person name="Bu L."/>
            <person name="Lu L."/>
            <person name="Laidemitt M.R."/>
            <person name="Zhang S.M."/>
            <person name="Mutuku M."/>
            <person name="Mkoji G."/>
            <person name="Steinauer M."/>
            <person name="Loker E.S."/>
        </authorList>
    </citation>
    <scope>NUCLEOTIDE SEQUENCE</scope>
    <source>
        <strain evidence="1">KasaAsao</strain>
    </source>
</reference>
<protein>
    <submittedName>
        <fullName evidence="1">Uncharacterized protein</fullName>
    </submittedName>
</protein>
<dbReference type="EMBL" id="JASAOG010000009">
    <property type="protein sequence ID" value="KAK0067059.1"/>
    <property type="molecule type" value="Genomic_DNA"/>
</dbReference>
<dbReference type="Proteomes" id="UP001233172">
    <property type="component" value="Unassembled WGS sequence"/>
</dbReference>
<comment type="caution">
    <text evidence="1">The sequence shown here is derived from an EMBL/GenBank/DDBJ whole genome shotgun (WGS) entry which is preliminary data.</text>
</comment>
<organism evidence="1 2">
    <name type="scientific">Biomphalaria pfeifferi</name>
    <name type="common">Bloodfluke planorb</name>
    <name type="synonym">Freshwater snail</name>
    <dbReference type="NCBI Taxonomy" id="112525"/>
    <lineage>
        <taxon>Eukaryota</taxon>
        <taxon>Metazoa</taxon>
        <taxon>Spiralia</taxon>
        <taxon>Lophotrochozoa</taxon>
        <taxon>Mollusca</taxon>
        <taxon>Gastropoda</taxon>
        <taxon>Heterobranchia</taxon>
        <taxon>Euthyneura</taxon>
        <taxon>Panpulmonata</taxon>
        <taxon>Hygrophila</taxon>
        <taxon>Lymnaeoidea</taxon>
        <taxon>Planorbidae</taxon>
        <taxon>Biomphalaria</taxon>
    </lineage>
</organism>
<gene>
    <name evidence="1" type="ORF">Bpfe_003794</name>
</gene>
<proteinExistence type="predicted"/>